<keyword evidence="7" id="KW-0862">Zinc</keyword>
<dbReference type="PANTHER" id="PTHR32494:SF19">
    <property type="entry name" value="ALLANTOATE DEIMINASE-RELATED"/>
    <property type="match status" value="1"/>
</dbReference>
<evidence type="ECO:0000256" key="5">
    <source>
        <dbReference type="ARBA" id="ARBA00022801"/>
    </source>
</evidence>
<dbReference type="Pfam" id="PF01546">
    <property type="entry name" value="Peptidase_M20"/>
    <property type="match status" value="1"/>
</dbReference>
<feature type="binding site" evidence="7">
    <location>
        <position position="91"/>
    </location>
    <ligand>
        <name>Zn(2+)</name>
        <dbReference type="ChEBI" id="CHEBI:29105"/>
        <label>1</label>
    </ligand>
</feature>
<dbReference type="InterPro" id="IPR002933">
    <property type="entry name" value="Peptidase_M20"/>
</dbReference>
<evidence type="ECO:0000256" key="4">
    <source>
        <dbReference type="ARBA" id="ARBA00022723"/>
    </source>
</evidence>
<evidence type="ECO:0000256" key="7">
    <source>
        <dbReference type="PIRSR" id="PIRSR001235-1"/>
    </source>
</evidence>
<feature type="binding site" evidence="7">
    <location>
        <position position="202"/>
    </location>
    <ligand>
        <name>Zn(2+)</name>
        <dbReference type="ChEBI" id="CHEBI:29105"/>
        <label>1</label>
    </ligand>
</feature>
<dbReference type="SUPFAM" id="SSF55031">
    <property type="entry name" value="Bacterial exopeptidase dimerisation domain"/>
    <property type="match status" value="1"/>
</dbReference>
<feature type="binding site" evidence="7">
    <location>
        <position position="393"/>
    </location>
    <ligand>
        <name>Zn(2+)</name>
        <dbReference type="ChEBI" id="CHEBI:29105"/>
        <label>2</label>
    </ligand>
</feature>
<reference evidence="9 10" key="1">
    <citation type="submission" date="2019-09" db="EMBL/GenBank/DDBJ databases">
        <authorList>
            <person name="Wang X."/>
        </authorList>
    </citation>
    <scope>NUCLEOTIDE SEQUENCE [LARGE SCALE GENOMIC DNA]</scope>
    <source>
        <strain evidence="9 10">CICC 11023</strain>
    </source>
</reference>
<comment type="subunit">
    <text evidence="3">Homodimer.</text>
</comment>
<dbReference type="OrthoDB" id="9808195at2"/>
<dbReference type="Gene3D" id="3.30.70.360">
    <property type="match status" value="1"/>
</dbReference>
<dbReference type="CDD" id="cd03884">
    <property type="entry name" value="M20_bAS"/>
    <property type="match status" value="1"/>
</dbReference>
<keyword evidence="6" id="KW-0464">Manganese</keyword>
<evidence type="ECO:0000256" key="8">
    <source>
        <dbReference type="PIRSR" id="PIRSR001235-2"/>
    </source>
</evidence>
<feature type="binding site" evidence="7">
    <location>
        <position position="137"/>
    </location>
    <ligand>
        <name>Zn(2+)</name>
        <dbReference type="ChEBI" id="CHEBI:29105"/>
        <label>2</label>
    </ligand>
</feature>
<evidence type="ECO:0000313" key="9">
    <source>
        <dbReference type="EMBL" id="KAA8880587.1"/>
    </source>
</evidence>
<comment type="cofactor">
    <cofactor evidence="7">
        <name>Zn(2+)</name>
        <dbReference type="ChEBI" id="CHEBI:29105"/>
    </cofactor>
    <text evidence="7">Binds 2 Zn(2+) ions per subunit.</text>
</comment>
<keyword evidence="10" id="KW-1185">Reference proteome</keyword>
<dbReference type="PIRSF" id="PIRSF001235">
    <property type="entry name" value="Amidase_carbamoylase"/>
    <property type="match status" value="1"/>
</dbReference>
<dbReference type="InterPro" id="IPR036264">
    <property type="entry name" value="Bact_exopeptidase_dim_dom"/>
</dbReference>
<sequence>MLLRGVGLTADTLCVSAERFAADIAALATVVDDSLPGFTRIALSELYLDGRAWLAVRMRHAGLITTVDAAGNLIGTLPGRHEGAALVTGSHIDTVSEGGKYDGIVGVLGALEAVRALREAGIRLSHPLKVIAFFGEEVNEFGLAHFGSRAIAGTLRSEHLALTNGKGETFADALRERSGIDPETCLRARWSPTELAAYLELHIEQGPLLEQHDRSLGLVTGIAGAQRFVASFTGQPDHAGNTPMDRRRDALCAAAELALSVEEFACEHPGGVATVGGITVTPGQSNVVPGTAELVGDMRSLDTSWLAERRREIECAAGDVRQRRGVDVAIAWPSVTDPTLFTEPVQRVIGAVLRAAGHDPLPITSGAGHDAQEMAMLGPAGMIFVPSRKGRSHCPEEHTDLADLVIGVHALAETLVAFDRSS</sequence>
<organism evidence="9 10">
    <name type="scientific">Nocardia colli</name>
    <dbReference type="NCBI Taxonomy" id="2545717"/>
    <lineage>
        <taxon>Bacteria</taxon>
        <taxon>Bacillati</taxon>
        <taxon>Actinomycetota</taxon>
        <taxon>Actinomycetes</taxon>
        <taxon>Mycobacteriales</taxon>
        <taxon>Nocardiaceae</taxon>
        <taxon>Nocardia</taxon>
    </lineage>
</organism>
<comment type="similarity">
    <text evidence="2">Belongs to the peptidase M20 family.</text>
</comment>
<dbReference type="SUPFAM" id="SSF53187">
    <property type="entry name" value="Zn-dependent exopeptidases"/>
    <property type="match status" value="1"/>
</dbReference>
<dbReference type="NCBIfam" id="TIGR01879">
    <property type="entry name" value="hydantase"/>
    <property type="match status" value="1"/>
</dbReference>
<comment type="cofactor">
    <cofactor evidence="1">
        <name>Mn(2+)</name>
        <dbReference type="ChEBI" id="CHEBI:29035"/>
    </cofactor>
</comment>
<dbReference type="InterPro" id="IPR010158">
    <property type="entry name" value="Amidase_Cbmase"/>
</dbReference>
<keyword evidence="5 9" id="KW-0378">Hydrolase</keyword>
<feature type="binding site" evidence="8">
    <location>
        <position position="299"/>
    </location>
    <ligand>
        <name>allantoate</name>
        <dbReference type="ChEBI" id="CHEBI:17536"/>
    </ligand>
</feature>
<evidence type="ECO:0000256" key="2">
    <source>
        <dbReference type="ARBA" id="ARBA00006153"/>
    </source>
</evidence>
<dbReference type="PANTHER" id="PTHR32494">
    <property type="entry name" value="ALLANTOATE DEIMINASE-RELATED"/>
    <property type="match status" value="1"/>
</dbReference>
<proteinExistence type="inferred from homology"/>
<accession>A0A5N0DU12</accession>
<feature type="binding site" evidence="8">
    <location>
        <position position="286"/>
    </location>
    <ligand>
        <name>allantoate</name>
        <dbReference type="ChEBI" id="CHEBI:17536"/>
    </ligand>
</feature>
<comment type="caution">
    <text evidence="9">The sequence shown here is derived from an EMBL/GenBank/DDBJ whole genome shotgun (WGS) entry which is preliminary data.</text>
</comment>
<feature type="binding site" evidence="7">
    <location>
        <position position="102"/>
    </location>
    <ligand>
        <name>Zn(2+)</name>
        <dbReference type="ChEBI" id="CHEBI:29105"/>
        <label>2</label>
    </ligand>
</feature>
<dbReference type="EMBL" id="VXLC01000032">
    <property type="protein sequence ID" value="KAA8880587.1"/>
    <property type="molecule type" value="Genomic_DNA"/>
</dbReference>
<dbReference type="Gene3D" id="3.40.630.10">
    <property type="entry name" value="Zn peptidases"/>
    <property type="match status" value="1"/>
</dbReference>
<dbReference type="GO" id="GO:0046872">
    <property type="term" value="F:metal ion binding"/>
    <property type="evidence" value="ECO:0007669"/>
    <property type="project" value="UniProtKB-KW"/>
</dbReference>
<dbReference type="Proteomes" id="UP000323876">
    <property type="component" value="Unassembled WGS sequence"/>
</dbReference>
<protein>
    <submittedName>
        <fullName evidence="9">M20 family metallo-hydrolase</fullName>
    </submittedName>
</protein>
<keyword evidence="4 7" id="KW-0479">Metal-binding</keyword>
<evidence type="ECO:0000256" key="6">
    <source>
        <dbReference type="ARBA" id="ARBA00023211"/>
    </source>
</evidence>
<feature type="binding site" evidence="7">
    <location>
        <position position="102"/>
    </location>
    <ligand>
        <name>Zn(2+)</name>
        <dbReference type="ChEBI" id="CHEBI:29105"/>
        <label>1</label>
    </ligand>
</feature>
<dbReference type="GO" id="GO:0016813">
    <property type="term" value="F:hydrolase activity, acting on carbon-nitrogen (but not peptide) bonds, in linear amidines"/>
    <property type="evidence" value="ECO:0007669"/>
    <property type="project" value="InterPro"/>
</dbReference>
<dbReference type="AlphaFoldDB" id="A0A5N0DU12"/>
<evidence type="ECO:0000256" key="1">
    <source>
        <dbReference type="ARBA" id="ARBA00001936"/>
    </source>
</evidence>
<feature type="binding site" evidence="8">
    <location>
        <position position="227"/>
    </location>
    <ligand>
        <name>allantoate</name>
        <dbReference type="ChEBI" id="CHEBI:17536"/>
    </ligand>
</feature>
<name>A0A5N0DU12_9NOCA</name>
<gene>
    <name evidence="9" type="ORF">F3087_40415</name>
</gene>
<evidence type="ECO:0000256" key="3">
    <source>
        <dbReference type="ARBA" id="ARBA00011738"/>
    </source>
</evidence>
<evidence type="ECO:0000313" key="10">
    <source>
        <dbReference type="Proteomes" id="UP000323876"/>
    </source>
</evidence>